<reference evidence="2 3" key="1">
    <citation type="submission" date="2019-12" db="EMBL/GenBank/DDBJ databases">
        <authorList>
            <person name="Feng G."/>
            <person name="Zhu H."/>
        </authorList>
    </citation>
    <scope>NUCLEOTIDE SEQUENCE [LARGE SCALE GENOMIC DNA]</scope>
    <source>
        <strain evidence="2 3">FGD1</strain>
    </source>
</reference>
<protein>
    <recommendedName>
        <fullName evidence="4">Lipoprotein</fullName>
    </recommendedName>
</protein>
<evidence type="ECO:0000313" key="2">
    <source>
        <dbReference type="EMBL" id="MYL96361.1"/>
    </source>
</evidence>
<dbReference type="EMBL" id="WVTD01000001">
    <property type="protein sequence ID" value="MYL96361.1"/>
    <property type="molecule type" value="Genomic_DNA"/>
</dbReference>
<evidence type="ECO:0000256" key="1">
    <source>
        <dbReference type="SAM" id="SignalP"/>
    </source>
</evidence>
<sequence>MTRAKARILGLLLPFGMAACSTSGTYPSLAVRDVERQSASGVPAGGEAAQPLPPLPPASADLVSRLAGLVKVAQAADRQFQANRTEAQRAVSAAGGVGSDSWSAASVALARLESSRSSGMGALADLDVLYAQARETAPLRESPSVSAIAEARAQVAALIDAQDGVIASLSSRLKT</sequence>
<evidence type="ECO:0008006" key="4">
    <source>
        <dbReference type="Google" id="ProtNLM"/>
    </source>
</evidence>
<gene>
    <name evidence="2" type="ORF">GR702_01050</name>
</gene>
<keyword evidence="1" id="KW-0732">Signal</keyword>
<name>A0A7X4GDQ3_9SPHN</name>
<keyword evidence="3" id="KW-1185">Reference proteome</keyword>
<accession>A0A7X4GDQ3</accession>
<comment type="caution">
    <text evidence="2">The sequence shown here is derived from an EMBL/GenBank/DDBJ whole genome shotgun (WGS) entry which is preliminary data.</text>
</comment>
<evidence type="ECO:0000313" key="3">
    <source>
        <dbReference type="Proteomes" id="UP000465810"/>
    </source>
</evidence>
<feature type="chain" id="PRO_5030541465" description="Lipoprotein" evidence="1">
    <location>
        <begin position="20"/>
        <end position="175"/>
    </location>
</feature>
<dbReference type="PROSITE" id="PS51257">
    <property type="entry name" value="PROKAR_LIPOPROTEIN"/>
    <property type="match status" value="1"/>
</dbReference>
<dbReference type="Proteomes" id="UP000465810">
    <property type="component" value="Unassembled WGS sequence"/>
</dbReference>
<feature type="signal peptide" evidence="1">
    <location>
        <begin position="1"/>
        <end position="19"/>
    </location>
</feature>
<proteinExistence type="predicted"/>
<dbReference type="RefSeq" id="WP_160984094.1">
    <property type="nucleotide sequence ID" value="NZ_WVTD01000001.1"/>
</dbReference>
<organism evidence="2 3">
    <name type="scientific">Novosphingobium silvae</name>
    <dbReference type="NCBI Taxonomy" id="2692619"/>
    <lineage>
        <taxon>Bacteria</taxon>
        <taxon>Pseudomonadati</taxon>
        <taxon>Pseudomonadota</taxon>
        <taxon>Alphaproteobacteria</taxon>
        <taxon>Sphingomonadales</taxon>
        <taxon>Sphingomonadaceae</taxon>
        <taxon>Novosphingobium</taxon>
    </lineage>
</organism>
<dbReference type="AlphaFoldDB" id="A0A7X4GDQ3"/>